<evidence type="ECO:0000313" key="2">
    <source>
        <dbReference type="EnsemblMetazoa" id="AMIN008832-PA"/>
    </source>
</evidence>
<dbReference type="Proteomes" id="UP000075920">
    <property type="component" value="Unassembled WGS sequence"/>
</dbReference>
<keyword evidence="1" id="KW-0732">Signal</keyword>
<dbReference type="EnsemblMetazoa" id="AMIN008832-RA">
    <property type="protein sequence ID" value="AMIN008832-PA"/>
    <property type="gene ID" value="AMIN008832"/>
</dbReference>
<reference evidence="3" key="1">
    <citation type="submission" date="2013-03" db="EMBL/GenBank/DDBJ databases">
        <title>The Genome Sequence of Anopheles minimus MINIMUS1.</title>
        <authorList>
            <consortium name="The Broad Institute Genomics Platform"/>
            <person name="Neafsey D.E."/>
            <person name="Walton C."/>
            <person name="Walker B."/>
            <person name="Young S.K."/>
            <person name="Zeng Q."/>
            <person name="Gargeya S."/>
            <person name="Fitzgerald M."/>
            <person name="Haas B."/>
            <person name="Abouelleil A."/>
            <person name="Allen A.W."/>
            <person name="Alvarado L."/>
            <person name="Arachchi H.M."/>
            <person name="Berlin A.M."/>
            <person name="Chapman S.B."/>
            <person name="Gainer-Dewar J."/>
            <person name="Goldberg J."/>
            <person name="Griggs A."/>
            <person name="Gujja S."/>
            <person name="Hansen M."/>
            <person name="Howarth C."/>
            <person name="Imamovic A."/>
            <person name="Ireland A."/>
            <person name="Larimer J."/>
            <person name="McCowan C."/>
            <person name="Murphy C."/>
            <person name="Pearson M."/>
            <person name="Poon T.W."/>
            <person name="Priest M."/>
            <person name="Roberts A."/>
            <person name="Saif S."/>
            <person name="Shea T."/>
            <person name="Sisk P."/>
            <person name="Sykes S."/>
            <person name="Wortman J."/>
            <person name="Nusbaum C."/>
            <person name="Birren B."/>
        </authorList>
    </citation>
    <scope>NUCLEOTIDE SEQUENCE [LARGE SCALE GENOMIC DNA]</scope>
    <source>
        <strain evidence="3">MINIMUS1</strain>
    </source>
</reference>
<dbReference type="AlphaFoldDB" id="A0A182WEN6"/>
<dbReference type="VEuPathDB" id="VectorBase:AMIN008832"/>
<proteinExistence type="predicted"/>
<keyword evidence="3" id="KW-1185">Reference proteome</keyword>
<sequence>MKVSLWWLLIAIGICLQTINIRGESNFIRFDLREERRRGSTAISSRRTISEESLCSGCSETDITNACKCDRRIVEHASLDDTMTKTPYLTLALKVLLMAILCYTL</sequence>
<feature type="signal peptide" evidence="1">
    <location>
        <begin position="1"/>
        <end position="23"/>
    </location>
</feature>
<name>A0A182WEN6_9DIPT</name>
<accession>A0A182WEN6</accession>
<feature type="chain" id="PRO_5008141219" evidence="1">
    <location>
        <begin position="24"/>
        <end position="105"/>
    </location>
</feature>
<reference evidence="2" key="2">
    <citation type="submission" date="2020-05" db="UniProtKB">
        <authorList>
            <consortium name="EnsemblMetazoa"/>
        </authorList>
    </citation>
    <scope>IDENTIFICATION</scope>
    <source>
        <strain evidence="2">MINIMUS1</strain>
    </source>
</reference>
<organism evidence="2 3">
    <name type="scientific">Anopheles minimus</name>
    <dbReference type="NCBI Taxonomy" id="112268"/>
    <lineage>
        <taxon>Eukaryota</taxon>
        <taxon>Metazoa</taxon>
        <taxon>Ecdysozoa</taxon>
        <taxon>Arthropoda</taxon>
        <taxon>Hexapoda</taxon>
        <taxon>Insecta</taxon>
        <taxon>Pterygota</taxon>
        <taxon>Neoptera</taxon>
        <taxon>Endopterygota</taxon>
        <taxon>Diptera</taxon>
        <taxon>Nematocera</taxon>
        <taxon>Culicoidea</taxon>
        <taxon>Culicidae</taxon>
        <taxon>Anophelinae</taxon>
        <taxon>Anopheles</taxon>
    </lineage>
</organism>
<evidence type="ECO:0000313" key="3">
    <source>
        <dbReference type="Proteomes" id="UP000075920"/>
    </source>
</evidence>
<protein>
    <submittedName>
        <fullName evidence="2">Uncharacterized protein</fullName>
    </submittedName>
</protein>
<evidence type="ECO:0000256" key="1">
    <source>
        <dbReference type="SAM" id="SignalP"/>
    </source>
</evidence>